<dbReference type="EMBL" id="JACIJD010000046">
    <property type="protein sequence ID" value="MBB5696481.1"/>
    <property type="molecule type" value="Genomic_DNA"/>
</dbReference>
<dbReference type="Gene3D" id="3.40.190.10">
    <property type="entry name" value="Periplasmic binding protein-like II"/>
    <property type="match status" value="1"/>
</dbReference>
<protein>
    <submittedName>
        <fullName evidence="2">Tripartite-type tricarboxylate transporter receptor subunit TctC</fullName>
    </submittedName>
</protein>
<organism evidence="2 3">
    <name type="scientific">Muricoccus pecuniae</name>
    <dbReference type="NCBI Taxonomy" id="693023"/>
    <lineage>
        <taxon>Bacteria</taxon>
        <taxon>Pseudomonadati</taxon>
        <taxon>Pseudomonadota</taxon>
        <taxon>Alphaproteobacteria</taxon>
        <taxon>Acetobacterales</taxon>
        <taxon>Roseomonadaceae</taxon>
        <taxon>Muricoccus</taxon>
    </lineage>
</organism>
<sequence length="329" mass="34044">MNGLRTVLGRRAALAATLGTPFLPRPARAQAQDAVRILTAFPPGAATDGIARMLAERMIRDGSWGGTVLVDSRPGAGGNLASALAARARPDGRTLLLTIDTTLTVNPHVYADLGYDPGALEPVALLGTFAQVLLAHPSAGVSTLPELLAALRNGGMPYASGGVGTPGHLAMEAFRLAVGLPEASLSHVPYRGSGPALTDLVAGNVPVGFLAISGAPDFVRDGRVRALAVSSAERQDTLPGVPTLAELGFPGLDMEFANLLLAPRGLPAPMRQRLAAIATEMLGEPLVRVRFAAWNLTTRTEGPEGTAGWIARATPRWGAVARATGMRVV</sequence>
<gene>
    <name evidence="2" type="ORF">FHS87_004552</name>
</gene>
<evidence type="ECO:0000313" key="3">
    <source>
        <dbReference type="Proteomes" id="UP000580654"/>
    </source>
</evidence>
<keyword evidence="3" id="KW-1185">Reference proteome</keyword>
<comment type="similarity">
    <text evidence="1">Belongs to the UPF0065 (bug) family.</text>
</comment>
<dbReference type="RefSeq" id="WP_184521860.1">
    <property type="nucleotide sequence ID" value="NZ_JACIJD010000046.1"/>
</dbReference>
<dbReference type="InterPro" id="IPR005064">
    <property type="entry name" value="BUG"/>
</dbReference>
<dbReference type="Proteomes" id="UP000580654">
    <property type="component" value="Unassembled WGS sequence"/>
</dbReference>
<dbReference type="PANTHER" id="PTHR42928:SF5">
    <property type="entry name" value="BLR1237 PROTEIN"/>
    <property type="match status" value="1"/>
</dbReference>
<evidence type="ECO:0000256" key="1">
    <source>
        <dbReference type="ARBA" id="ARBA00006987"/>
    </source>
</evidence>
<dbReference type="Pfam" id="PF03401">
    <property type="entry name" value="TctC"/>
    <property type="match status" value="1"/>
</dbReference>
<keyword evidence="2" id="KW-0675">Receptor</keyword>
<proteinExistence type="inferred from homology"/>
<dbReference type="Gene3D" id="3.40.190.150">
    <property type="entry name" value="Bordetella uptake gene, domain 1"/>
    <property type="match status" value="1"/>
</dbReference>
<dbReference type="PANTHER" id="PTHR42928">
    <property type="entry name" value="TRICARBOXYLATE-BINDING PROTEIN"/>
    <property type="match status" value="1"/>
</dbReference>
<dbReference type="CDD" id="cd07012">
    <property type="entry name" value="PBP2_Bug_TTT"/>
    <property type="match status" value="1"/>
</dbReference>
<accession>A0A840YIV7</accession>
<name>A0A840YIV7_9PROT</name>
<dbReference type="InterPro" id="IPR042100">
    <property type="entry name" value="Bug_dom1"/>
</dbReference>
<dbReference type="AlphaFoldDB" id="A0A840YIV7"/>
<evidence type="ECO:0000313" key="2">
    <source>
        <dbReference type="EMBL" id="MBB5696481.1"/>
    </source>
</evidence>
<comment type="caution">
    <text evidence="2">The sequence shown here is derived from an EMBL/GenBank/DDBJ whole genome shotgun (WGS) entry which is preliminary data.</text>
</comment>
<reference evidence="2 3" key="1">
    <citation type="submission" date="2020-08" db="EMBL/GenBank/DDBJ databases">
        <title>Genomic Encyclopedia of Type Strains, Phase IV (KMG-IV): sequencing the most valuable type-strain genomes for metagenomic binning, comparative biology and taxonomic classification.</title>
        <authorList>
            <person name="Goeker M."/>
        </authorList>
    </citation>
    <scope>NUCLEOTIDE SEQUENCE [LARGE SCALE GENOMIC DNA]</scope>
    <source>
        <strain evidence="2 3">DSM 25622</strain>
    </source>
</reference>